<organism evidence="1 2">
    <name type="scientific">Marinobacter shengliensis</name>
    <dbReference type="NCBI Taxonomy" id="1389223"/>
    <lineage>
        <taxon>Bacteria</taxon>
        <taxon>Pseudomonadati</taxon>
        <taxon>Pseudomonadota</taxon>
        <taxon>Gammaproteobacteria</taxon>
        <taxon>Pseudomonadales</taxon>
        <taxon>Marinobacteraceae</taxon>
        <taxon>Marinobacter</taxon>
    </lineage>
</organism>
<dbReference type="RefSeq" id="WP_374815996.1">
    <property type="nucleotide sequence ID" value="NZ_JBHFLD010000041.1"/>
</dbReference>
<accession>A0ABV4WBW3</accession>
<sequence length="291" mass="30894">MSAPPFYAIDLVAIPDYAPPFSAIDLTAGAPTGEGVTFLGFSVAGEAVVPYLGSGIVTLEFEASGAGELPTAGSVPLDFSVNGAGSHGFVGQGSTQIALSVSGTGYQDWLSLLPPISLQEVYRLVITGEADGLPDLHIGGISSWQATNQSGGRSSYLQAVIPAADSIIDDIADRQNGFLVIQKGYRTSDGSTRYEEILRSRFDNLRPDRGQRALTVTVSGYMPGRPLFSGSRTLTGIRSISTQNGKRRVRCDVDLFLQPGMTVEVLGDSFVASFINYYVSDSDKFCEVGER</sequence>
<evidence type="ECO:0000313" key="2">
    <source>
        <dbReference type="Proteomes" id="UP001576762"/>
    </source>
</evidence>
<dbReference type="Proteomes" id="UP001576762">
    <property type="component" value="Unassembled WGS sequence"/>
</dbReference>
<evidence type="ECO:0000313" key="1">
    <source>
        <dbReference type="EMBL" id="MFB2717660.1"/>
    </source>
</evidence>
<dbReference type="EMBL" id="JBHFLD010000041">
    <property type="protein sequence ID" value="MFB2717660.1"/>
    <property type="molecule type" value="Genomic_DNA"/>
</dbReference>
<proteinExistence type="predicted"/>
<protein>
    <submittedName>
        <fullName evidence="1">Uncharacterized protein</fullName>
    </submittedName>
</protein>
<reference evidence="1 2" key="1">
    <citation type="submission" date="2024-09" db="EMBL/GenBank/DDBJ databases">
        <title>Draft genome sequences of 6 high pH adapted Marinobacter shengliensis sp. isolated from Mariana forearc serpentinite mud volcanoes.</title>
        <authorList>
            <person name="Elkassas S."/>
            <person name="Serres M."/>
            <person name="Michael N."/>
            <person name="Amina P."/>
            <person name="Teodora Z."/>
            <person name="Julie H."/>
        </authorList>
    </citation>
    <scope>NUCLEOTIDE SEQUENCE [LARGE SCALE GENOMIC DNA]</scope>
    <source>
        <strain evidence="1 2">EB4</strain>
    </source>
</reference>
<name>A0ABV4WBW3_9GAMM</name>
<gene>
    <name evidence="1" type="ORF">ACE05E_19475</name>
</gene>
<keyword evidence="2" id="KW-1185">Reference proteome</keyword>
<comment type="caution">
    <text evidence="1">The sequence shown here is derived from an EMBL/GenBank/DDBJ whole genome shotgun (WGS) entry which is preliminary data.</text>
</comment>